<dbReference type="PANTHER" id="PTHR47331">
    <property type="entry name" value="PHD-TYPE DOMAIN-CONTAINING PROTEIN"/>
    <property type="match status" value="1"/>
</dbReference>
<dbReference type="OrthoDB" id="5984724at2759"/>
<dbReference type="PANTHER" id="PTHR47331:SF1">
    <property type="entry name" value="GAG-LIKE PROTEIN"/>
    <property type="match status" value="1"/>
</dbReference>
<gene>
    <name evidence="2" type="ORF">AFUS01_LOCUS35082</name>
</gene>
<reference evidence="2" key="1">
    <citation type="submission" date="2021-06" db="EMBL/GenBank/DDBJ databases">
        <authorList>
            <person name="Hodson N. C."/>
            <person name="Mongue J. A."/>
            <person name="Jaron S. K."/>
        </authorList>
    </citation>
    <scope>NUCLEOTIDE SEQUENCE</scope>
</reference>
<keyword evidence="3" id="KW-1185">Reference proteome</keyword>
<dbReference type="AlphaFoldDB" id="A0A8J2PRN4"/>
<organism evidence="2 3">
    <name type="scientific">Allacma fusca</name>
    <dbReference type="NCBI Taxonomy" id="39272"/>
    <lineage>
        <taxon>Eukaryota</taxon>
        <taxon>Metazoa</taxon>
        <taxon>Ecdysozoa</taxon>
        <taxon>Arthropoda</taxon>
        <taxon>Hexapoda</taxon>
        <taxon>Collembola</taxon>
        <taxon>Symphypleona</taxon>
        <taxon>Sminthuridae</taxon>
        <taxon>Allacma</taxon>
    </lineage>
</organism>
<dbReference type="EMBL" id="CAJVCH010534541">
    <property type="protein sequence ID" value="CAG7824951.1"/>
    <property type="molecule type" value="Genomic_DNA"/>
</dbReference>
<dbReference type="InterPro" id="IPR040676">
    <property type="entry name" value="DUF5641"/>
</dbReference>
<evidence type="ECO:0000259" key="1">
    <source>
        <dbReference type="Pfam" id="PF18701"/>
    </source>
</evidence>
<accession>A0A8J2PRN4</accession>
<name>A0A8J2PRN4_9HEXA</name>
<evidence type="ECO:0000313" key="2">
    <source>
        <dbReference type="EMBL" id="CAG7824951.1"/>
    </source>
</evidence>
<proteinExistence type="predicted"/>
<sequence length="163" mass="18988">MLNYKDMYKVLTQVEACLNSRPLTQLSSDPNDLSALTPGPFLVGDAMNAIREDNLSQETTSHLSKWKQMQRAVQIFWKRWSMEYLCRLQQRPKWMFKQPSLQIGDLVLLRDERLPPLKWKLARMIDIHPGPDLLVRIFTIKTSDGTLKRHLSKLCPLPIDTNN</sequence>
<protein>
    <recommendedName>
        <fullName evidence="1">DUF5641 domain-containing protein</fullName>
    </recommendedName>
</protein>
<feature type="domain" description="DUF5641" evidence="1">
    <location>
        <begin position="64"/>
        <end position="157"/>
    </location>
</feature>
<dbReference type="Proteomes" id="UP000708208">
    <property type="component" value="Unassembled WGS sequence"/>
</dbReference>
<comment type="caution">
    <text evidence="2">The sequence shown here is derived from an EMBL/GenBank/DDBJ whole genome shotgun (WGS) entry which is preliminary data.</text>
</comment>
<dbReference type="Pfam" id="PF18701">
    <property type="entry name" value="DUF5641"/>
    <property type="match status" value="1"/>
</dbReference>
<evidence type="ECO:0000313" key="3">
    <source>
        <dbReference type="Proteomes" id="UP000708208"/>
    </source>
</evidence>